<dbReference type="AlphaFoldDB" id="A0A1D2VFL6"/>
<dbReference type="EMBL" id="KV454482">
    <property type="protein sequence ID" value="ODV60267.1"/>
    <property type="molecule type" value="Genomic_DNA"/>
</dbReference>
<dbReference type="InParanoid" id="A0A1D2VFL6"/>
<dbReference type="RefSeq" id="XP_020046574.1">
    <property type="nucleotide sequence ID" value="XM_020191842.1"/>
</dbReference>
<sequence>MNFNQLSSKIKEKLAQESLSPNSDYSPPLEPRNKRVFQAQHGYLETETKTYTYLEHPTPYRRLNSPNTASLYRMQGEEAPASPKSDFFSKHMNEQNTKNYGKKASQFLMNHMKRKF</sequence>
<dbReference type="GeneID" id="30965478"/>
<reference evidence="3" key="1">
    <citation type="submission" date="2016-05" db="EMBL/GenBank/DDBJ databases">
        <title>Comparative genomics of biotechnologically important yeasts.</title>
        <authorList>
            <consortium name="DOE Joint Genome Institute"/>
            <person name="Riley R."/>
            <person name="Haridas S."/>
            <person name="Wolfe K.H."/>
            <person name="Lopes M.R."/>
            <person name="Hittinger C.T."/>
            <person name="Goker M."/>
            <person name="Salamov A."/>
            <person name="Wisecaver J."/>
            <person name="Long T.M."/>
            <person name="Aerts A.L."/>
            <person name="Barry K."/>
            <person name="Choi C."/>
            <person name="Clum A."/>
            <person name="Coughlan A.Y."/>
            <person name="Deshpande S."/>
            <person name="Douglass A.P."/>
            <person name="Hanson S.J."/>
            <person name="Klenk H.-P."/>
            <person name="Labutti K."/>
            <person name="Lapidus A."/>
            <person name="Lindquist E."/>
            <person name="Lipzen A."/>
            <person name="Meier-Kolthoff J.P."/>
            <person name="Ohm R.A."/>
            <person name="Otillar R.P."/>
            <person name="Pangilinan J."/>
            <person name="Peng Y."/>
            <person name="Rokas A."/>
            <person name="Rosa C.A."/>
            <person name="Scheuner C."/>
            <person name="Sibirny A.A."/>
            <person name="Slot J.C."/>
            <person name="Stielow J.B."/>
            <person name="Sun H."/>
            <person name="Kurtzman C.P."/>
            <person name="Blackwell M."/>
            <person name="Grigoriev I.V."/>
            <person name="Jeffries T.W."/>
        </authorList>
    </citation>
    <scope>NUCLEOTIDE SEQUENCE [LARGE SCALE GENOMIC DNA]</scope>
    <source>
        <strain evidence="3">DSM 1968</strain>
    </source>
</reference>
<accession>A0A1D2VFL6</accession>
<proteinExistence type="predicted"/>
<keyword evidence="3" id="KW-1185">Reference proteome</keyword>
<name>A0A1D2VFL6_9ASCO</name>
<evidence type="ECO:0000313" key="2">
    <source>
        <dbReference type="EMBL" id="ODV60267.1"/>
    </source>
</evidence>
<gene>
    <name evidence="2" type="ORF">ASCRUDRAFT_70804</name>
</gene>
<protein>
    <submittedName>
        <fullName evidence="2">Uncharacterized protein</fullName>
    </submittedName>
</protein>
<feature type="region of interest" description="Disordered" evidence="1">
    <location>
        <begin position="1"/>
        <end position="31"/>
    </location>
</feature>
<evidence type="ECO:0000256" key="1">
    <source>
        <dbReference type="SAM" id="MobiDB-lite"/>
    </source>
</evidence>
<evidence type="ECO:0000313" key="3">
    <source>
        <dbReference type="Proteomes" id="UP000095038"/>
    </source>
</evidence>
<organism evidence="2 3">
    <name type="scientific">Ascoidea rubescens DSM 1968</name>
    <dbReference type="NCBI Taxonomy" id="1344418"/>
    <lineage>
        <taxon>Eukaryota</taxon>
        <taxon>Fungi</taxon>
        <taxon>Dikarya</taxon>
        <taxon>Ascomycota</taxon>
        <taxon>Saccharomycotina</taxon>
        <taxon>Saccharomycetes</taxon>
        <taxon>Ascoideaceae</taxon>
        <taxon>Ascoidea</taxon>
    </lineage>
</organism>
<dbReference type="Proteomes" id="UP000095038">
    <property type="component" value="Unassembled WGS sequence"/>
</dbReference>